<dbReference type="Pfam" id="PF04326">
    <property type="entry name" value="SLFN_AlbA_2"/>
    <property type="match status" value="1"/>
</dbReference>
<reference evidence="3 4" key="2">
    <citation type="journal article" date="2010" name="Stand. Genomic Sci.">
        <title>Complete genome sequence of Nakamurella multipartita type strain (Y-104).</title>
        <authorList>
            <person name="Tice H."/>
            <person name="Mayilraj S."/>
            <person name="Sims D."/>
            <person name="Lapidus A."/>
            <person name="Nolan M."/>
            <person name="Lucas S."/>
            <person name="Glavina Del Rio T."/>
            <person name="Copeland A."/>
            <person name="Cheng J.F."/>
            <person name="Meincke L."/>
            <person name="Bruce D."/>
            <person name="Goodwin L."/>
            <person name="Pitluck S."/>
            <person name="Ivanova N."/>
            <person name="Mavromatis K."/>
            <person name="Ovchinnikova G."/>
            <person name="Pati A."/>
            <person name="Chen A."/>
            <person name="Palaniappan K."/>
            <person name="Land M."/>
            <person name="Hauser L."/>
            <person name="Chang Y.J."/>
            <person name="Jeffries C.D."/>
            <person name="Detter J.C."/>
            <person name="Brettin T."/>
            <person name="Rohde M."/>
            <person name="Goker M."/>
            <person name="Bristow J."/>
            <person name="Eisen J.A."/>
            <person name="Markowitz V."/>
            <person name="Hugenholtz P."/>
            <person name="Kyrpides N.C."/>
            <person name="Klenk H.P."/>
            <person name="Chen F."/>
        </authorList>
    </citation>
    <scope>NUCLEOTIDE SEQUENCE [LARGE SCALE GENOMIC DNA]</scope>
    <source>
        <strain evidence="4">ATCC 700099 / DSM 44233 / CIP 104796 / JCM 9543 / NBRC 105858 / Y-104</strain>
    </source>
</reference>
<gene>
    <name evidence="3" type="ordered locus">Namu_5330</name>
</gene>
<evidence type="ECO:0000259" key="2">
    <source>
        <dbReference type="Pfam" id="PF04326"/>
    </source>
</evidence>
<feature type="domain" description="Schlafen AlbA-2" evidence="2">
    <location>
        <begin position="135"/>
        <end position="277"/>
    </location>
</feature>
<feature type="transmembrane region" description="Helical" evidence="1">
    <location>
        <begin position="32"/>
        <end position="56"/>
    </location>
</feature>
<evidence type="ECO:0000313" key="4">
    <source>
        <dbReference type="Proteomes" id="UP000002218"/>
    </source>
</evidence>
<dbReference type="HOGENOM" id="CLU_955219_0_0_11"/>
<sequence>MIMRNGYEAARPPEERSRLGCPIVEFGQDSVIAIAVALPVWLLVAYLIGQLARWLLRGRVSLSTSSTTVIAVLGVSGGMLIGGLIDSASNPWSLRVVLLAVLVTTALLAMFAAVAARLQPPRPAEPVQELIRRGESDRLEFKSSARWNLHTKARDERIELVIAKAVSGFLNSDGGTLLIGVNDAGDVIGLANDFTVVKSPDADRFELWLRDYLATALGQTAAGQVVIDFTPVTVDGADTYVCRVTCPASPRPVFLRPGKGGAVSELWVRIGNSTRQLKVDEAVDYVMHRWPLGVGRTLSAQLRAAARGSGTAA</sequence>
<dbReference type="KEGG" id="nml:Namu_5330"/>
<protein>
    <submittedName>
        <fullName evidence="3">Putative transcriptional regulator</fullName>
    </submittedName>
</protein>
<dbReference type="eggNOG" id="COG2865">
    <property type="taxonomic scope" value="Bacteria"/>
</dbReference>
<keyword evidence="1" id="KW-0812">Transmembrane</keyword>
<evidence type="ECO:0000256" key="1">
    <source>
        <dbReference type="SAM" id="Phobius"/>
    </source>
</evidence>
<accession>C8XDA6</accession>
<dbReference type="EMBL" id="CP001737">
    <property type="protein sequence ID" value="ACV81596.1"/>
    <property type="molecule type" value="Genomic_DNA"/>
</dbReference>
<keyword evidence="4" id="KW-1185">Reference proteome</keyword>
<keyword evidence="1" id="KW-0472">Membrane</keyword>
<feature type="transmembrane region" description="Helical" evidence="1">
    <location>
        <begin position="68"/>
        <end position="85"/>
    </location>
</feature>
<dbReference type="InterPro" id="IPR038461">
    <property type="entry name" value="Schlafen_AlbA_2_dom_sf"/>
</dbReference>
<organism evidence="3 4">
    <name type="scientific">Nakamurella multipartita (strain ATCC 700099 / DSM 44233 / CIP 104796 / JCM 9543 / NBRC 105858 / Y-104)</name>
    <name type="common">Microsphaera multipartita</name>
    <dbReference type="NCBI Taxonomy" id="479431"/>
    <lineage>
        <taxon>Bacteria</taxon>
        <taxon>Bacillati</taxon>
        <taxon>Actinomycetota</taxon>
        <taxon>Actinomycetes</taxon>
        <taxon>Nakamurellales</taxon>
        <taxon>Nakamurellaceae</taxon>
        <taxon>Nakamurella</taxon>
    </lineage>
</organism>
<name>C8XDA6_NAKMY</name>
<dbReference type="STRING" id="479431.Namu_5330"/>
<dbReference type="AlphaFoldDB" id="C8XDA6"/>
<reference evidence="4" key="1">
    <citation type="submission" date="2009-09" db="EMBL/GenBank/DDBJ databases">
        <title>The complete genome of Nakamurella multipartita DSM 44233.</title>
        <authorList>
            <consortium name="US DOE Joint Genome Institute (JGI-PGF)"/>
            <person name="Lucas S."/>
            <person name="Copeland A."/>
            <person name="Lapidus A."/>
            <person name="Glavina del Rio T."/>
            <person name="Dalin E."/>
            <person name="Tice H."/>
            <person name="Bruce D."/>
            <person name="Goodwin L."/>
            <person name="Pitluck S."/>
            <person name="Kyrpides N."/>
            <person name="Mavromatis K."/>
            <person name="Ivanova N."/>
            <person name="Ovchinnikova G."/>
            <person name="Sims D."/>
            <person name="Meincke L."/>
            <person name="Brettin T."/>
            <person name="Detter J.C."/>
            <person name="Han C."/>
            <person name="Larimer F."/>
            <person name="Land M."/>
            <person name="Hauser L."/>
            <person name="Markowitz V."/>
            <person name="Cheng J.-F."/>
            <person name="Hugenholtz P."/>
            <person name="Woyke T."/>
            <person name="Wu D."/>
            <person name="Klenk H.-P."/>
            <person name="Eisen J.A."/>
        </authorList>
    </citation>
    <scope>NUCLEOTIDE SEQUENCE [LARGE SCALE GENOMIC DNA]</scope>
    <source>
        <strain evidence="4">ATCC 700099 / DSM 44233 / CIP 104796 / JCM 9543 / NBRC 105858 / Y-104</strain>
    </source>
</reference>
<keyword evidence="1" id="KW-1133">Transmembrane helix</keyword>
<dbReference type="Gene3D" id="3.30.950.30">
    <property type="entry name" value="Schlafen, AAA domain"/>
    <property type="match status" value="1"/>
</dbReference>
<feature type="transmembrane region" description="Helical" evidence="1">
    <location>
        <begin position="97"/>
        <end position="116"/>
    </location>
</feature>
<dbReference type="InParanoid" id="C8XDA6"/>
<proteinExistence type="predicted"/>
<dbReference type="Proteomes" id="UP000002218">
    <property type="component" value="Chromosome"/>
</dbReference>
<dbReference type="InterPro" id="IPR007421">
    <property type="entry name" value="Schlafen_AlbA_2_dom"/>
</dbReference>
<evidence type="ECO:0000313" key="3">
    <source>
        <dbReference type="EMBL" id="ACV81596.1"/>
    </source>
</evidence>